<name>A0A934Q6F7_9MICO</name>
<organism evidence="1 2">
    <name type="scientific">Leucobacter chromiisoli</name>
    <dbReference type="NCBI Taxonomy" id="2796471"/>
    <lineage>
        <taxon>Bacteria</taxon>
        <taxon>Bacillati</taxon>
        <taxon>Actinomycetota</taxon>
        <taxon>Actinomycetes</taxon>
        <taxon>Micrococcales</taxon>
        <taxon>Microbacteriaceae</taxon>
        <taxon>Leucobacter</taxon>
    </lineage>
</organism>
<evidence type="ECO:0000313" key="1">
    <source>
        <dbReference type="EMBL" id="MBK0418288.1"/>
    </source>
</evidence>
<dbReference type="RefSeq" id="WP_200114323.1">
    <property type="nucleotide sequence ID" value="NZ_JAEHOH010000006.1"/>
</dbReference>
<dbReference type="AlphaFoldDB" id="A0A934Q6F7"/>
<reference evidence="1" key="1">
    <citation type="submission" date="2020-12" db="EMBL/GenBank/DDBJ databases">
        <title>Leucobacter sp. CAS1, isolated from Chromium sludge.</title>
        <authorList>
            <person name="Xu Z."/>
        </authorList>
    </citation>
    <scope>NUCLEOTIDE SEQUENCE</scope>
    <source>
        <strain evidence="1">CSA1</strain>
    </source>
</reference>
<accession>A0A934Q6F7</accession>
<dbReference type="Proteomes" id="UP000608530">
    <property type="component" value="Unassembled WGS sequence"/>
</dbReference>
<gene>
    <name evidence="1" type="ORF">JD276_04485</name>
</gene>
<comment type="caution">
    <text evidence="1">The sequence shown here is derived from an EMBL/GenBank/DDBJ whole genome shotgun (WGS) entry which is preliminary data.</text>
</comment>
<evidence type="ECO:0008006" key="3">
    <source>
        <dbReference type="Google" id="ProtNLM"/>
    </source>
</evidence>
<dbReference type="InterPro" id="IPR027417">
    <property type="entry name" value="P-loop_NTPase"/>
</dbReference>
<evidence type="ECO:0000313" key="2">
    <source>
        <dbReference type="Proteomes" id="UP000608530"/>
    </source>
</evidence>
<keyword evidence="2" id="KW-1185">Reference proteome</keyword>
<proteinExistence type="predicted"/>
<dbReference type="EMBL" id="JAEHOH010000006">
    <property type="protein sequence ID" value="MBK0418288.1"/>
    <property type="molecule type" value="Genomic_DNA"/>
</dbReference>
<sequence>MDILAEDDSGHWAAFEAGLIVARQNGKGAVLEVIDLADLFLFSAGTRDFLAIHTAHEFKTAQEAFRRVLFWVENNDWLRKKVDRVRTSHGEEGIELLSGARLRFLARSGGSGRGFSCDRLTYDEAYDLPDETVAASLPTMSARPNPQVIYTSSAPTGSVKSDVLRRVMARGRCEPEEKDGPPREPDPNLCYIEFSADPKADLDDEVEWVRANPGTESGRIRLEFIAKERSAMSEVAFARERLGILDENQGATVIDMSVWEQQGDVLSSPLDPVGFAIDVSPDSAWSSVAVCGRRADQKMHVEVVERRRGTGWVVDRVEELVAAWAPVSVTLDAIGPAGALLPAFAERGIAIEVVSMTQYGQACALFKNAVDDGQLFHKSQTGLTAALEAGRKRPLGEAGLWGWHRRDTTDITPLVASTLAVFGFSRGAIAPEPEDNRVIIMR</sequence>
<protein>
    <recommendedName>
        <fullName evidence="3">Terminase</fullName>
    </recommendedName>
</protein>
<dbReference type="Gene3D" id="3.40.50.300">
    <property type="entry name" value="P-loop containing nucleotide triphosphate hydrolases"/>
    <property type="match status" value="1"/>
</dbReference>